<keyword evidence="2" id="KW-1185">Reference proteome</keyword>
<dbReference type="AlphaFoldDB" id="A0A0V1BZM9"/>
<organism evidence="1 2">
    <name type="scientific">Trichinella spiralis</name>
    <name type="common">Trichina worm</name>
    <dbReference type="NCBI Taxonomy" id="6334"/>
    <lineage>
        <taxon>Eukaryota</taxon>
        <taxon>Metazoa</taxon>
        <taxon>Ecdysozoa</taxon>
        <taxon>Nematoda</taxon>
        <taxon>Enoplea</taxon>
        <taxon>Dorylaimia</taxon>
        <taxon>Trichinellida</taxon>
        <taxon>Trichinellidae</taxon>
        <taxon>Trichinella</taxon>
    </lineage>
</organism>
<accession>A0A0V1BZM9</accession>
<evidence type="ECO:0000313" key="1">
    <source>
        <dbReference type="EMBL" id="KRY42523.1"/>
    </source>
</evidence>
<protein>
    <submittedName>
        <fullName evidence="1">Uncharacterized protein</fullName>
    </submittedName>
</protein>
<dbReference type="InParanoid" id="A0A0V1BZM9"/>
<dbReference type="Proteomes" id="UP000054776">
    <property type="component" value="Unassembled WGS sequence"/>
</dbReference>
<evidence type="ECO:0000313" key="2">
    <source>
        <dbReference type="Proteomes" id="UP000054776"/>
    </source>
</evidence>
<name>A0A0V1BZM9_TRISP</name>
<dbReference type="EMBL" id="JYDH01000003">
    <property type="protein sequence ID" value="KRY42523.1"/>
    <property type="molecule type" value="Genomic_DNA"/>
</dbReference>
<sequence length="65" mass="7663">MDPPRAVVRDPHFENHWFRASLYFKSSKFSLILSYQNCNVFYAMYLPMTSIASDNRYLVIGLENP</sequence>
<proteinExistence type="predicted"/>
<gene>
    <name evidence="1" type="ORF">T01_117</name>
</gene>
<reference evidence="1 2" key="1">
    <citation type="submission" date="2015-01" db="EMBL/GenBank/DDBJ databases">
        <title>Evolution of Trichinella species and genotypes.</title>
        <authorList>
            <person name="Korhonen P.K."/>
            <person name="Edoardo P."/>
            <person name="Giuseppe L.R."/>
            <person name="Gasser R.B."/>
        </authorList>
    </citation>
    <scope>NUCLEOTIDE SEQUENCE [LARGE SCALE GENOMIC DNA]</scope>
    <source>
        <strain evidence="1">ISS3</strain>
    </source>
</reference>
<comment type="caution">
    <text evidence="1">The sequence shown here is derived from an EMBL/GenBank/DDBJ whole genome shotgun (WGS) entry which is preliminary data.</text>
</comment>